<feature type="transmembrane region" description="Helical" evidence="1">
    <location>
        <begin position="72"/>
        <end position="91"/>
    </location>
</feature>
<organism evidence="2 3">
    <name type="scientific">Candidatus Nealsonbacteria bacterium RIFCSPLOWO2_01_FULL_43_32</name>
    <dbReference type="NCBI Taxonomy" id="1801672"/>
    <lineage>
        <taxon>Bacteria</taxon>
        <taxon>Candidatus Nealsoniibacteriota</taxon>
    </lineage>
</organism>
<evidence type="ECO:0000313" key="2">
    <source>
        <dbReference type="EMBL" id="OGZ24717.1"/>
    </source>
</evidence>
<sequence>MQNILIQYLAWQFIDTPKDILGGWRNCLKFNLNYWSVPLLLKTWPAHWRRFRYSYGRGFAFKRYFEVFTFNIISRVMGAFFRSVFIVLGILTEILVVAAGVVVFLAWLFLPLLLAGGFYYGFKILF</sequence>
<gene>
    <name evidence="2" type="ORF">A2896_02445</name>
</gene>
<accession>A0A1G2EG08</accession>
<keyword evidence="1" id="KW-1133">Transmembrane helix</keyword>
<comment type="caution">
    <text evidence="2">The sequence shown here is derived from an EMBL/GenBank/DDBJ whole genome shotgun (WGS) entry which is preliminary data.</text>
</comment>
<evidence type="ECO:0000313" key="3">
    <source>
        <dbReference type="Proteomes" id="UP000178647"/>
    </source>
</evidence>
<feature type="transmembrane region" description="Helical" evidence="1">
    <location>
        <begin position="97"/>
        <end position="122"/>
    </location>
</feature>
<name>A0A1G2EG08_9BACT</name>
<dbReference type="EMBL" id="MHMH01000006">
    <property type="protein sequence ID" value="OGZ24717.1"/>
    <property type="molecule type" value="Genomic_DNA"/>
</dbReference>
<dbReference type="Proteomes" id="UP000178647">
    <property type="component" value="Unassembled WGS sequence"/>
</dbReference>
<dbReference type="AlphaFoldDB" id="A0A1G2EG08"/>
<reference evidence="2 3" key="1">
    <citation type="journal article" date="2016" name="Nat. Commun.">
        <title>Thousands of microbial genomes shed light on interconnected biogeochemical processes in an aquifer system.</title>
        <authorList>
            <person name="Anantharaman K."/>
            <person name="Brown C.T."/>
            <person name="Hug L.A."/>
            <person name="Sharon I."/>
            <person name="Castelle C.J."/>
            <person name="Probst A.J."/>
            <person name="Thomas B.C."/>
            <person name="Singh A."/>
            <person name="Wilkins M.J."/>
            <person name="Karaoz U."/>
            <person name="Brodie E.L."/>
            <person name="Williams K.H."/>
            <person name="Hubbard S.S."/>
            <person name="Banfield J.F."/>
        </authorList>
    </citation>
    <scope>NUCLEOTIDE SEQUENCE [LARGE SCALE GENOMIC DNA]</scope>
</reference>
<evidence type="ECO:0000256" key="1">
    <source>
        <dbReference type="SAM" id="Phobius"/>
    </source>
</evidence>
<proteinExistence type="predicted"/>
<protein>
    <submittedName>
        <fullName evidence="2">Uncharacterized protein</fullName>
    </submittedName>
</protein>
<keyword evidence="1" id="KW-0472">Membrane</keyword>
<keyword evidence="1" id="KW-0812">Transmembrane</keyword>
<dbReference type="STRING" id="1801672.A2896_02445"/>